<dbReference type="EMBL" id="MU005574">
    <property type="protein sequence ID" value="KAF2687933.1"/>
    <property type="molecule type" value="Genomic_DNA"/>
</dbReference>
<gene>
    <name evidence="1" type="ORF">K458DRAFT_172660</name>
</gene>
<evidence type="ECO:0000313" key="1">
    <source>
        <dbReference type="EMBL" id="KAF2687933.1"/>
    </source>
</evidence>
<dbReference type="Proteomes" id="UP000799291">
    <property type="component" value="Unassembled WGS sequence"/>
</dbReference>
<organism evidence="1 2">
    <name type="scientific">Lentithecium fluviatile CBS 122367</name>
    <dbReference type="NCBI Taxonomy" id="1168545"/>
    <lineage>
        <taxon>Eukaryota</taxon>
        <taxon>Fungi</taxon>
        <taxon>Dikarya</taxon>
        <taxon>Ascomycota</taxon>
        <taxon>Pezizomycotina</taxon>
        <taxon>Dothideomycetes</taxon>
        <taxon>Pleosporomycetidae</taxon>
        <taxon>Pleosporales</taxon>
        <taxon>Massarineae</taxon>
        <taxon>Lentitheciaceae</taxon>
        <taxon>Lentithecium</taxon>
    </lineage>
</organism>
<protein>
    <submittedName>
        <fullName evidence="1">Uncharacterized protein</fullName>
    </submittedName>
</protein>
<evidence type="ECO:0000313" key="2">
    <source>
        <dbReference type="Proteomes" id="UP000799291"/>
    </source>
</evidence>
<name>A0A6G1JCS2_9PLEO</name>
<proteinExistence type="predicted"/>
<dbReference type="AlphaFoldDB" id="A0A6G1JCS2"/>
<sequence>MTHHQTQFSYTRTCSRPPLFRMMSSAVYQRRNHSLHSIHSPSSVVKKLRGYHTHQSTRFNWRCMLRYASRSIRPPALSLGCSFSTSAITCSLISRATILIIALDVLRAKFDISAAVFRSRRSVFVARVGRSSRCCQH</sequence>
<reference evidence="1" key="1">
    <citation type="journal article" date="2020" name="Stud. Mycol.">
        <title>101 Dothideomycetes genomes: a test case for predicting lifestyles and emergence of pathogens.</title>
        <authorList>
            <person name="Haridas S."/>
            <person name="Albert R."/>
            <person name="Binder M."/>
            <person name="Bloem J."/>
            <person name="Labutti K."/>
            <person name="Salamov A."/>
            <person name="Andreopoulos B."/>
            <person name="Baker S."/>
            <person name="Barry K."/>
            <person name="Bills G."/>
            <person name="Bluhm B."/>
            <person name="Cannon C."/>
            <person name="Castanera R."/>
            <person name="Culley D."/>
            <person name="Daum C."/>
            <person name="Ezra D."/>
            <person name="Gonzalez J."/>
            <person name="Henrissat B."/>
            <person name="Kuo A."/>
            <person name="Liang C."/>
            <person name="Lipzen A."/>
            <person name="Lutzoni F."/>
            <person name="Magnuson J."/>
            <person name="Mondo S."/>
            <person name="Nolan M."/>
            <person name="Ohm R."/>
            <person name="Pangilinan J."/>
            <person name="Park H.-J."/>
            <person name="Ramirez L."/>
            <person name="Alfaro M."/>
            <person name="Sun H."/>
            <person name="Tritt A."/>
            <person name="Yoshinaga Y."/>
            <person name="Zwiers L.-H."/>
            <person name="Turgeon B."/>
            <person name="Goodwin S."/>
            <person name="Spatafora J."/>
            <person name="Crous P."/>
            <person name="Grigoriev I."/>
        </authorList>
    </citation>
    <scope>NUCLEOTIDE SEQUENCE</scope>
    <source>
        <strain evidence="1">CBS 122367</strain>
    </source>
</reference>
<keyword evidence="2" id="KW-1185">Reference proteome</keyword>
<accession>A0A6G1JCS2</accession>